<protein>
    <submittedName>
        <fullName evidence="5">ASPIC/UnbV domain-containing protein</fullName>
    </submittedName>
</protein>
<keyword evidence="6" id="KW-1185">Reference proteome</keyword>
<dbReference type="EMBL" id="ANMO01000272">
    <property type="protein sequence ID" value="EMB13128.1"/>
    <property type="molecule type" value="Genomic_DNA"/>
</dbReference>
<keyword evidence="2" id="KW-0802">TPR repeat</keyword>
<evidence type="ECO:0000313" key="5">
    <source>
        <dbReference type="EMBL" id="EMB13128.1"/>
    </source>
</evidence>
<name>M2AUB1_9BACT</name>
<keyword evidence="1" id="KW-0732">Signal</keyword>
<dbReference type="InterPro" id="IPR011519">
    <property type="entry name" value="UnbV_ASPIC"/>
</dbReference>
<dbReference type="InterPro" id="IPR019734">
    <property type="entry name" value="TPR_rpt"/>
</dbReference>
<evidence type="ECO:0000256" key="2">
    <source>
        <dbReference type="PROSITE-ProRule" id="PRU00339"/>
    </source>
</evidence>
<feature type="compositionally biased region" description="Polar residues" evidence="3">
    <location>
        <begin position="53"/>
        <end position="65"/>
    </location>
</feature>
<sequence length="1058" mass="116610">MVHLVTNRSGWRWHRLIDLPQVAYGERRSRLVGKLLLLVSTIVLAGCGCSKSEQQRTTSSRSGSVPKSAESDVTSRESLKRSTVDPSLEKVAKPTPSELEDRVGELLSEARYAEAEKLNRSLLLLSPDSPTLLFLAARIAHGKGEADEAISYLRAIPPNHPEAGLPALGQLADWLQEVGRLEEAEATYVEMIRRFGDLAPVHRRLAVLLNSQGRRVEATRHVEALIRLGDVTEKELLSMTTLSVPYHDGEPGALMSGSADDFNGETLTLKELARAKRLFVQDELVEAEKLIKKLRTAFPDSASVAAFEGRVYEARQSNEDLWKWSASLPQDIEKEAEYWTAIGQWSLRLKRSAAAIRAFGEAVQIDPTDRVAYLRMAEALAMEGELEAAERVLQRKESLDEAWQMAMNVGLNRETRRGDLKRLVDQLEKLGRSWEAVSWRTILAYEEGRLQEAMPELVEARQQLSENRPSSSDLLSGIDLQRWPLPNSTAMLADAGPESSPSLRSGDQLGDSIRVEMVDVASQLGVNFQFRNHSDSDPSHLRMSQVNGGGIAVIDFDLDGWSDLYFCDAGGAANDSRGSGPNQLFRNLNGSTTQNVSALSGSDDRSYAQGATTSDVNQDGFADLLIANIGFNVLCVNNGDGTFSPQLIAGSDGWTSSIACGDLNGDALPEMVEINYIDDENAFETKCWGEGFDCSPRIFAPAKDRFLERMANGEWHQWPSVGADRQEPNYAFAGIIANFDRKAGNDLFLSNDTTSNHFWVSQIDGNGMLELKEQAILRGCASGDNAETQGCMGVAGGDFDRDGSLDLFVTNYYAQPNNLFLQRTPGFFTDMASSYGLSEGSHEMVGFGTQASDLNRDGWLDLTVVNGHVFEPAQNGTPDIPFRMLPQLYRGGPSGFVMQSTIEVDEGSPSFWRTPRIGRTLVRLDFNRDGRPDLVANSLDTPVSILENRTESQHWLRVDLVGTASQRDAVGAEVIVVCSDEQWHGWMTGETYMGANENTVDIGIGAHQQIDHLHIVWPSGIRQSFEEIPADSHCLIIESDDTIDYRHVAKPTDTNRGS</sequence>
<dbReference type="Pfam" id="PF14559">
    <property type="entry name" value="TPR_19"/>
    <property type="match status" value="2"/>
</dbReference>
<accession>M2AUB1</accession>
<dbReference type="RefSeq" id="WP_008662543.1">
    <property type="nucleotide sequence ID" value="NZ_ANMO01000272.1"/>
</dbReference>
<dbReference type="SUPFAM" id="SSF69318">
    <property type="entry name" value="Integrin alpha N-terminal domain"/>
    <property type="match status" value="1"/>
</dbReference>
<dbReference type="Gene3D" id="2.130.10.130">
    <property type="entry name" value="Integrin alpha, N-terminal"/>
    <property type="match status" value="2"/>
</dbReference>
<dbReference type="PATRIC" id="fig|1263867.3.peg.6539"/>
<feature type="domain" description="ASPIC/UnbV" evidence="4">
    <location>
        <begin position="969"/>
        <end position="1033"/>
    </location>
</feature>
<dbReference type="SUPFAM" id="SSF48452">
    <property type="entry name" value="TPR-like"/>
    <property type="match status" value="1"/>
</dbReference>
<dbReference type="PANTHER" id="PTHR16026">
    <property type="entry name" value="CARTILAGE ACIDIC PROTEIN 1"/>
    <property type="match status" value="1"/>
</dbReference>
<proteinExistence type="predicted"/>
<dbReference type="InterPro" id="IPR011990">
    <property type="entry name" value="TPR-like_helical_dom_sf"/>
</dbReference>
<dbReference type="InterPro" id="IPR027039">
    <property type="entry name" value="Crtac1"/>
</dbReference>
<comment type="caution">
    <text evidence="5">The sequence shown here is derived from an EMBL/GenBank/DDBJ whole genome shotgun (WGS) entry which is preliminary data.</text>
</comment>
<dbReference type="InterPro" id="IPR013517">
    <property type="entry name" value="FG-GAP"/>
</dbReference>
<feature type="region of interest" description="Disordered" evidence="3">
    <location>
        <begin position="53"/>
        <end position="100"/>
    </location>
</feature>
<dbReference type="PANTHER" id="PTHR16026:SF0">
    <property type="entry name" value="CARTILAGE ACIDIC PROTEIN 1"/>
    <property type="match status" value="1"/>
</dbReference>
<dbReference type="AlphaFoldDB" id="M2AUB1"/>
<evidence type="ECO:0000256" key="3">
    <source>
        <dbReference type="SAM" id="MobiDB-lite"/>
    </source>
</evidence>
<organism evidence="5 6">
    <name type="scientific">Rhodopirellula europaea 6C</name>
    <dbReference type="NCBI Taxonomy" id="1263867"/>
    <lineage>
        <taxon>Bacteria</taxon>
        <taxon>Pseudomonadati</taxon>
        <taxon>Planctomycetota</taxon>
        <taxon>Planctomycetia</taxon>
        <taxon>Pirellulales</taxon>
        <taxon>Pirellulaceae</taxon>
        <taxon>Rhodopirellula</taxon>
    </lineage>
</organism>
<evidence type="ECO:0000259" key="4">
    <source>
        <dbReference type="Pfam" id="PF07593"/>
    </source>
</evidence>
<feature type="compositionally biased region" description="Basic and acidic residues" evidence="3">
    <location>
        <begin position="69"/>
        <end position="92"/>
    </location>
</feature>
<feature type="repeat" description="TPR" evidence="2">
    <location>
        <begin position="336"/>
        <end position="369"/>
    </location>
</feature>
<gene>
    <name evidence="5" type="ORF">RE6C_06097</name>
</gene>
<dbReference type="PROSITE" id="PS50005">
    <property type="entry name" value="TPR"/>
    <property type="match status" value="1"/>
</dbReference>
<dbReference type="Gene3D" id="1.25.40.10">
    <property type="entry name" value="Tetratricopeptide repeat domain"/>
    <property type="match status" value="2"/>
</dbReference>
<reference evidence="5" key="2">
    <citation type="journal article" date="2013" name="Mar. Genomics">
        <title>Expression of sulfatases in Rhodopirellula baltica and the diversity of sulfatases in the genus Rhodopirellula.</title>
        <authorList>
            <person name="Wegner C.E."/>
            <person name="Richter-Heitmann T."/>
            <person name="Klindworth A."/>
            <person name="Klockow C."/>
            <person name="Richter M."/>
            <person name="Achstetter T."/>
            <person name="Glockner F.O."/>
            <person name="Harder J."/>
        </authorList>
    </citation>
    <scope>NUCLEOTIDE SEQUENCE [LARGE SCALE GENOMIC DNA]</scope>
    <source>
        <strain evidence="5">6C</strain>
    </source>
</reference>
<dbReference type="Pfam" id="PF13517">
    <property type="entry name" value="FG-GAP_3"/>
    <property type="match status" value="2"/>
</dbReference>
<evidence type="ECO:0000313" key="6">
    <source>
        <dbReference type="Proteomes" id="UP000011529"/>
    </source>
</evidence>
<reference evidence="5" key="1">
    <citation type="submission" date="2012-11" db="EMBL/GenBank/DDBJ databases">
        <title>Permanent draft genomes of Rhodopirellula europaea strain SH398 and 6C.</title>
        <authorList>
            <person name="Richter M."/>
            <person name="Richter-Heitmann T."/>
            <person name="Frank C."/>
            <person name="Harder J."/>
            <person name="Glockner F.O."/>
        </authorList>
    </citation>
    <scope>NUCLEOTIDE SEQUENCE</scope>
    <source>
        <strain evidence="5">6C</strain>
    </source>
</reference>
<dbReference type="Proteomes" id="UP000011529">
    <property type="component" value="Unassembled WGS sequence"/>
</dbReference>
<dbReference type="Pfam" id="PF07593">
    <property type="entry name" value="UnbV_ASPIC"/>
    <property type="match status" value="1"/>
</dbReference>
<dbReference type="InterPro" id="IPR028994">
    <property type="entry name" value="Integrin_alpha_N"/>
</dbReference>
<evidence type="ECO:0000256" key="1">
    <source>
        <dbReference type="ARBA" id="ARBA00022729"/>
    </source>
</evidence>